<accession>A0AAP0R945</accession>
<name>A0AAP0R945_LIQFO</name>
<evidence type="ECO:0000313" key="3">
    <source>
        <dbReference type="Proteomes" id="UP001415857"/>
    </source>
</evidence>
<comment type="caution">
    <text evidence="2">The sequence shown here is derived from an EMBL/GenBank/DDBJ whole genome shotgun (WGS) entry which is preliminary data.</text>
</comment>
<keyword evidence="1" id="KW-0472">Membrane</keyword>
<keyword evidence="3" id="KW-1185">Reference proteome</keyword>
<dbReference type="AlphaFoldDB" id="A0AAP0R945"/>
<evidence type="ECO:0000313" key="2">
    <source>
        <dbReference type="EMBL" id="KAK9272413.1"/>
    </source>
</evidence>
<sequence>MVYFDSSISVCKPVDQYTVMASSSNLADACAKSRQFNQAYKNRKMPNSPNCLKIPACQRSRSAAVDVFILIAVLCACGFLLYPYMKLVLLTSIEISGEILSLVKEEVTHAPMIYGSLVLSIFFAALAAWGIMMCMNRKCGNPNCRGLRKAAEFDIQLETEECVKNSSYVVKDGVKKGLFELPRDHHRELEAELKKMAPPNGRAILIFRARCGCSVGTMEVPGTKKPRKIKK</sequence>
<keyword evidence="1" id="KW-1133">Transmembrane helix</keyword>
<protein>
    <recommendedName>
        <fullName evidence="4">Ribosomal protein L34e superfamily protein</fullName>
    </recommendedName>
</protein>
<keyword evidence="1" id="KW-0812">Transmembrane</keyword>
<dbReference type="Proteomes" id="UP001415857">
    <property type="component" value="Unassembled WGS sequence"/>
</dbReference>
<dbReference type="EMBL" id="JBBPBK010000013">
    <property type="protein sequence ID" value="KAK9272413.1"/>
    <property type="molecule type" value="Genomic_DNA"/>
</dbReference>
<gene>
    <name evidence="2" type="ORF">L1049_002785</name>
</gene>
<evidence type="ECO:0008006" key="4">
    <source>
        <dbReference type="Google" id="ProtNLM"/>
    </source>
</evidence>
<feature type="transmembrane region" description="Helical" evidence="1">
    <location>
        <begin position="112"/>
        <end position="132"/>
    </location>
</feature>
<dbReference type="PANTHER" id="PTHR46996:SF4">
    <property type="entry name" value="RIBOSOMAL PROTEIN L34E SUPERFAMILY PROTEIN"/>
    <property type="match status" value="1"/>
</dbReference>
<evidence type="ECO:0000256" key="1">
    <source>
        <dbReference type="SAM" id="Phobius"/>
    </source>
</evidence>
<proteinExistence type="predicted"/>
<reference evidence="2 3" key="1">
    <citation type="journal article" date="2024" name="Plant J.">
        <title>Genome sequences and population genomics reveal climatic adaptation and genomic divergence between two closely related sweetgum species.</title>
        <authorList>
            <person name="Xu W.Q."/>
            <person name="Ren C.Q."/>
            <person name="Zhang X.Y."/>
            <person name="Comes H.P."/>
            <person name="Liu X.H."/>
            <person name="Li Y.G."/>
            <person name="Kettle C.J."/>
            <person name="Jalonen R."/>
            <person name="Gaisberger H."/>
            <person name="Ma Y.Z."/>
            <person name="Qiu Y.X."/>
        </authorList>
    </citation>
    <scope>NUCLEOTIDE SEQUENCE [LARGE SCALE GENOMIC DNA]</scope>
    <source>
        <strain evidence="2">Hangzhou</strain>
    </source>
</reference>
<organism evidence="2 3">
    <name type="scientific">Liquidambar formosana</name>
    <name type="common">Formosan gum</name>
    <dbReference type="NCBI Taxonomy" id="63359"/>
    <lineage>
        <taxon>Eukaryota</taxon>
        <taxon>Viridiplantae</taxon>
        <taxon>Streptophyta</taxon>
        <taxon>Embryophyta</taxon>
        <taxon>Tracheophyta</taxon>
        <taxon>Spermatophyta</taxon>
        <taxon>Magnoliopsida</taxon>
        <taxon>eudicotyledons</taxon>
        <taxon>Gunneridae</taxon>
        <taxon>Pentapetalae</taxon>
        <taxon>Saxifragales</taxon>
        <taxon>Altingiaceae</taxon>
        <taxon>Liquidambar</taxon>
    </lineage>
</organism>
<feature type="transmembrane region" description="Helical" evidence="1">
    <location>
        <begin position="63"/>
        <end position="82"/>
    </location>
</feature>
<dbReference type="PANTHER" id="PTHR46996">
    <property type="entry name" value="OS05G0488500 PROTEIN"/>
    <property type="match status" value="1"/>
</dbReference>